<dbReference type="Pfam" id="PF03358">
    <property type="entry name" value="FMN_red"/>
    <property type="match status" value="1"/>
</dbReference>
<dbReference type="PANTHER" id="PTHR30543">
    <property type="entry name" value="CHROMATE REDUCTASE"/>
    <property type="match status" value="1"/>
</dbReference>
<dbReference type="Proteomes" id="UP000236546">
    <property type="component" value="Unassembled WGS sequence"/>
</dbReference>
<dbReference type="AlphaFoldDB" id="A0A2K0T3I4"/>
<dbReference type="InterPro" id="IPR050712">
    <property type="entry name" value="NAD(P)H-dep_reductase"/>
</dbReference>
<dbReference type="PANTHER" id="PTHR30543:SF21">
    <property type="entry name" value="NAD(P)H-DEPENDENT FMN REDUCTASE LOT6"/>
    <property type="match status" value="1"/>
</dbReference>
<dbReference type="GO" id="GO:0016491">
    <property type="term" value="F:oxidoreductase activity"/>
    <property type="evidence" value="ECO:0007669"/>
    <property type="project" value="InterPro"/>
</dbReference>
<protein>
    <recommendedName>
        <fullName evidence="1">NADPH-dependent FMN reductase-like domain-containing protein</fullName>
    </recommendedName>
</protein>
<dbReference type="OrthoDB" id="68575at2759"/>
<dbReference type="InterPro" id="IPR029039">
    <property type="entry name" value="Flavoprotein-like_sf"/>
</dbReference>
<accession>A0A2K0T3I4</accession>
<dbReference type="GO" id="GO:0010181">
    <property type="term" value="F:FMN binding"/>
    <property type="evidence" value="ECO:0007669"/>
    <property type="project" value="TreeGrafter"/>
</dbReference>
<feature type="domain" description="NADPH-dependent FMN reductase-like" evidence="1">
    <location>
        <begin position="7"/>
        <end position="156"/>
    </location>
</feature>
<proteinExistence type="predicted"/>
<name>A0A2K0T3I4_9HYPO</name>
<reference evidence="2 3" key="1">
    <citation type="submission" date="2017-02" db="EMBL/GenBank/DDBJ databases">
        <title>Genomes of Trichoderma spp. with biocontrol activity.</title>
        <authorList>
            <person name="Gardiner D."/>
            <person name="Kazan K."/>
            <person name="Vos C."/>
            <person name="Harvey P."/>
        </authorList>
    </citation>
    <scope>NUCLEOTIDE SEQUENCE [LARGE SCALE GENOMIC DNA]</scope>
    <source>
        <strain evidence="2 3">A5MH</strain>
    </source>
</reference>
<dbReference type="InterPro" id="IPR005025">
    <property type="entry name" value="FMN_Rdtase-like_dom"/>
</dbReference>
<gene>
    <name evidence="2" type="ORF">TGAMA5MH_08002</name>
</gene>
<comment type="caution">
    <text evidence="2">The sequence shown here is derived from an EMBL/GenBank/DDBJ whole genome shotgun (WGS) entry which is preliminary data.</text>
</comment>
<evidence type="ECO:0000313" key="3">
    <source>
        <dbReference type="Proteomes" id="UP000236546"/>
    </source>
</evidence>
<dbReference type="Gene3D" id="3.40.50.360">
    <property type="match status" value="1"/>
</dbReference>
<organism evidence="2 3">
    <name type="scientific">Trichoderma gamsii</name>
    <dbReference type="NCBI Taxonomy" id="398673"/>
    <lineage>
        <taxon>Eukaryota</taxon>
        <taxon>Fungi</taxon>
        <taxon>Dikarya</taxon>
        <taxon>Ascomycota</taxon>
        <taxon>Pezizomycotina</taxon>
        <taxon>Sordariomycetes</taxon>
        <taxon>Hypocreomycetidae</taxon>
        <taxon>Hypocreales</taxon>
        <taxon>Hypocreaceae</taxon>
        <taxon>Trichoderma</taxon>
    </lineage>
</organism>
<dbReference type="EMBL" id="MTYH01000073">
    <property type="protein sequence ID" value="PNP40080.1"/>
    <property type="molecule type" value="Genomic_DNA"/>
</dbReference>
<dbReference type="SUPFAM" id="SSF52218">
    <property type="entry name" value="Flavoproteins"/>
    <property type="match status" value="1"/>
</dbReference>
<dbReference type="GO" id="GO:0005829">
    <property type="term" value="C:cytosol"/>
    <property type="evidence" value="ECO:0007669"/>
    <property type="project" value="TreeGrafter"/>
</dbReference>
<evidence type="ECO:0000313" key="2">
    <source>
        <dbReference type="EMBL" id="PNP40080.1"/>
    </source>
</evidence>
<evidence type="ECO:0000259" key="1">
    <source>
        <dbReference type="Pfam" id="PF03358"/>
    </source>
</evidence>
<sequence length="200" mass="22265">MTAPKAIAVVICSTRPHRINPFIAGYVASIIQSVPQTTAKVELLDLATLNLPLYNEPVVPSYLPADDPTPHYQYEYTRAWSALVRKYDSFIFVTPQYNWSVPSSLKNALDYVFHEWSAKPAAIVTYGARGGGKAEIHLREILKGLRMNVAEATVALKIPRGDTKGAEAETLMKAVWETEGAEEEIKSLFARVLELFRIEA</sequence>